<dbReference type="Pfam" id="PF02653">
    <property type="entry name" value="BPD_transp_2"/>
    <property type="match status" value="1"/>
</dbReference>
<evidence type="ECO:0000256" key="6">
    <source>
        <dbReference type="SAM" id="MobiDB-lite"/>
    </source>
</evidence>
<dbReference type="Proteomes" id="UP000451860">
    <property type="component" value="Unassembled WGS sequence"/>
</dbReference>
<feature type="transmembrane region" description="Helical" evidence="7">
    <location>
        <begin position="88"/>
        <end position="108"/>
    </location>
</feature>
<feature type="transmembrane region" description="Helical" evidence="7">
    <location>
        <begin position="114"/>
        <end position="134"/>
    </location>
</feature>
<feature type="transmembrane region" description="Helical" evidence="7">
    <location>
        <begin position="287"/>
        <end position="306"/>
    </location>
</feature>
<protein>
    <submittedName>
        <fullName evidence="8">ABC transporter permease</fullName>
    </submittedName>
</protein>
<dbReference type="GO" id="GO:0022857">
    <property type="term" value="F:transmembrane transporter activity"/>
    <property type="evidence" value="ECO:0007669"/>
    <property type="project" value="InterPro"/>
</dbReference>
<feature type="transmembrane region" description="Helical" evidence="7">
    <location>
        <begin position="38"/>
        <end position="58"/>
    </location>
</feature>
<dbReference type="InterPro" id="IPR001851">
    <property type="entry name" value="ABC_transp_permease"/>
</dbReference>
<feature type="transmembrane region" description="Helical" evidence="7">
    <location>
        <begin position="242"/>
        <end position="275"/>
    </location>
</feature>
<reference evidence="8 9" key="1">
    <citation type="submission" date="2019-10" db="EMBL/GenBank/DDBJ databases">
        <title>Georgenia wutianyii sp. nov. and Georgenia yuyongxinii sp. nov. isolated from plateau pika (Ochotona curzoniae) in the Qinghai-Tibet plateau of China.</title>
        <authorList>
            <person name="Tian Z."/>
        </authorList>
    </citation>
    <scope>NUCLEOTIDE SEQUENCE [LARGE SCALE GENOMIC DNA]</scope>
    <source>
        <strain evidence="8 9">DSM 21501</strain>
    </source>
</reference>
<evidence type="ECO:0000256" key="3">
    <source>
        <dbReference type="ARBA" id="ARBA00022692"/>
    </source>
</evidence>
<proteinExistence type="predicted"/>
<keyword evidence="2" id="KW-1003">Cell membrane</keyword>
<feature type="transmembrane region" description="Helical" evidence="7">
    <location>
        <begin position="12"/>
        <end position="31"/>
    </location>
</feature>
<keyword evidence="4 7" id="KW-1133">Transmembrane helix</keyword>
<evidence type="ECO:0000256" key="4">
    <source>
        <dbReference type="ARBA" id="ARBA00022989"/>
    </source>
</evidence>
<evidence type="ECO:0000256" key="2">
    <source>
        <dbReference type="ARBA" id="ARBA00022475"/>
    </source>
</evidence>
<keyword evidence="3 7" id="KW-0812">Transmembrane</keyword>
<comment type="caution">
    <text evidence="8">The sequence shown here is derived from an EMBL/GenBank/DDBJ whole genome shotgun (WGS) entry which is preliminary data.</text>
</comment>
<evidence type="ECO:0000256" key="5">
    <source>
        <dbReference type="ARBA" id="ARBA00023136"/>
    </source>
</evidence>
<keyword evidence="9" id="KW-1185">Reference proteome</keyword>
<feature type="compositionally biased region" description="Low complexity" evidence="6">
    <location>
        <begin position="332"/>
        <end position="350"/>
    </location>
</feature>
<dbReference type="CDD" id="cd06579">
    <property type="entry name" value="TM_PBP1_transp_AraH_like"/>
    <property type="match status" value="1"/>
</dbReference>
<gene>
    <name evidence="8" type="ORF">GB883_01610</name>
</gene>
<sequence length="350" mass="35977">MRRRRVPEELGITVVILLVGAVIGLLSPRFLSLDNLQLLLLNGTVIAFLALGQAFVLLTGGIDLSTGSVIALTGMTAALAMRAGLPWWAAALVALAVGALVGFINGSLVHHLKLPPFIVTFAAFGYAASIPLILTGANSVNVTDPMFAFIGRGSLFGIPMPVVLVALAALVFYVVLRHTATGVHIYAVGGNAETARLAGIPSGRVTVLVYVLSGVCAAMGGLITTSRLMVGYPSAGSGNELFYSIAAAVVGGVSLFGGIGSVQGALLGAILIATVSNGMNVVGVESYWQPLVIGVIILAGVTIDTYRRRMSLTELLRRKLRAGPPVTPTADRSAPAVAAGSSAATARREH</sequence>
<feature type="transmembrane region" description="Helical" evidence="7">
    <location>
        <begin position="207"/>
        <end position="230"/>
    </location>
</feature>
<evidence type="ECO:0000256" key="1">
    <source>
        <dbReference type="ARBA" id="ARBA00004651"/>
    </source>
</evidence>
<keyword evidence="5 7" id="KW-0472">Membrane</keyword>
<feature type="transmembrane region" description="Helical" evidence="7">
    <location>
        <begin position="155"/>
        <end position="176"/>
    </location>
</feature>
<evidence type="ECO:0000313" key="8">
    <source>
        <dbReference type="EMBL" id="KAE8765965.1"/>
    </source>
</evidence>
<evidence type="ECO:0000256" key="7">
    <source>
        <dbReference type="SAM" id="Phobius"/>
    </source>
</evidence>
<dbReference type="GO" id="GO:0005886">
    <property type="term" value="C:plasma membrane"/>
    <property type="evidence" value="ECO:0007669"/>
    <property type="project" value="UniProtKB-SubCell"/>
</dbReference>
<dbReference type="EMBL" id="WHJE01000003">
    <property type="protein sequence ID" value="KAE8765965.1"/>
    <property type="molecule type" value="Genomic_DNA"/>
</dbReference>
<name>A0A7J5UUJ6_9MICO</name>
<feature type="region of interest" description="Disordered" evidence="6">
    <location>
        <begin position="323"/>
        <end position="350"/>
    </location>
</feature>
<accession>A0A7J5UUJ6</accession>
<dbReference type="PANTHER" id="PTHR32196">
    <property type="entry name" value="ABC TRANSPORTER PERMEASE PROTEIN YPHD-RELATED-RELATED"/>
    <property type="match status" value="1"/>
</dbReference>
<evidence type="ECO:0000313" key="9">
    <source>
        <dbReference type="Proteomes" id="UP000451860"/>
    </source>
</evidence>
<comment type="subcellular location">
    <subcellularLocation>
        <location evidence="1">Cell membrane</location>
        <topology evidence="1">Multi-pass membrane protein</topology>
    </subcellularLocation>
</comment>
<dbReference type="OrthoDB" id="3468954at2"/>
<dbReference type="AlphaFoldDB" id="A0A7J5UUJ6"/>
<organism evidence="8 9">
    <name type="scientific">Georgenia thermotolerans</name>
    <dbReference type="NCBI Taxonomy" id="527326"/>
    <lineage>
        <taxon>Bacteria</taxon>
        <taxon>Bacillati</taxon>
        <taxon>Actinomycetota</taxon>
        <taxon>Actinomycetes</taxon>
        <taxon>Micrococcales</taxon>
        <taxon>Bogoriellaceae</taxon>
        <taxon>Georgenia</taxon>
    </lineage>
</organism>